<feature type="compositionally biased region" description="Polar residues" evidence="1">
    <location>
        <begin position="1"/>
        <end position="17"/>
    </location>
</feature>
<keyword evidence="3" id="KW-1185">Reference proteome</keyword>
<name>E4X2Q0_OIKDI</name>
<reference evidence="2" key="1">
    <citation type="journal article" date="2010" name="Science">
        <title>Plasticity of animal genome architecture unmasked by rapid evolution of a pelagic tunicate.</title>
        <authorList>
            <person name="Denoeud F."/>
            <person name="Henriet S."/>
            <person name="Mungpakdee S."/>
            <person name="Aury J.M."/>
            <person name="Da Silva C."/>
            <person name="Brinkmann H."/>
            <person name="Mikhaleva J."/>
            <person name="Olsen L.C."/>
            <person name="Jubin C."/>
            <person name="Canestro C."/>
            <person name="Bouquet J.M."/>
            <person name="Danks G."/>
            <person name="Poulain J."/>
            <person name="Campsteijn C."/>
            <person name="Adamski M."/>
            <person name="Cross I."/>
            <person name="Yadetie F."/>
            <person name="Muffato M."/>
            <person name="Louis A."/>
            <person name="Butcher S."/>
            <person name="Tsagkogeorga G."/>
            <person name="Konrad A."/>
            <person name="Singh S."/>
            <person name="Jensen M.F."/>
            <person name="Cong E.H."/>
            <person name="Eikeseth-Otteraa H."/>
            <person name="Noel B."/>
            <person name="Anthouard V."/>
            <person name="Porcel B.M."/>
            <person name="Kachouri-Lafond R."/>
            <person name="Nishino A."/>
            <person name="Ugolini M."/>
            <person name="Chourrout P."/>
            <person name="Nishida H."/>
            <person name="Aasland R."/>
            <person name="Huzurbazar S."/>
            <person name="Westhof E."/>
            <person name="Delsuc F."/>
            <person name="Lehrach H."/>
            <person name="Reinhardt R."/>
            <person name="Weissenbach J."/>
            <person name="Roy S.W."/>
            <person name="Artiguenave F."/>
            <person name="Postlethwait J.H."/>
            <person name="Manak J.R."/>
            <person name="Thompson E.M."/>
            <person name="Jaillon O."/>
            <person name="Du Pasquier L."/>
            <person name="Boudinot P."/>
            <person name="Liberles D.A."/>
            <person name="Volff J.N."/>
            <person name="Philippe H."/>
            <person name="Lenhard B."/>
            <person name="Roest Crollius H."/>
            <person name="Wincker P."/>
            <person name="Chourrout D."/>
        </authorList>
    </citation>
    <scope>NUCLEOTIDE SEQUENCE [LARGE SCALE GENOMIC DNA]</scope>
</reference>
<dbReference type="AlphaFoldDB" id="E4X2Q0"/>
<organism evidence="2">
    <name type="scientific">Oikopleura dioica</name>
    <name type="common">Tunicate</name>
    <dbReference type="NCBI Taxonomy" id="34765"/>
    <lineage>
        <taxon>Eukaryota</taxon>
        <taxon>Metazoa</taxon>
        <taxon>Chordata</taxon>
        <taxon>Tunicata</taxon>
        <taxon>Appendicularia</taxon>
        <taxon>Copelata</taxon>
        <taxon>Oikopleuridae</taxon>
        <taxon>Oikopleura</taxon>
    </lineage>
</organism>
<accession>E4X2Q0</accession>
<feature type="compositionally biased region" description="Basic and acidic residues" evidence="1">
    <location>
        <begin position="43"/>
        <end position="56"/>
    </location>
</feature>
<dbReference type="OrthoDB" id="10421603at2759"/>
<evidence type="ECO:0000313" key="2">
    <source>
        <dbReference type="EMBL" id="CBY17903.1"/>
    </source>
</evidence>
<dbReference type="EMBL" id="FN653023">
    <property type="protein sequence ID" value="CBY17903.1"/>
    <property type="molecule type" value="Genomic_DNA"/>
</dbReference>
<dbReference type="InParanoid" id="E4X2Q0"/>
<sequence>MNLQAENIHSATPNSRSLKPKAGLVKPLQSNNQQVQNTTEMKTQMDTKRKDPDPVERATSAKFLEAEWEQMHADPFINFSDIRHPPAEMCWPLYRVRAKQAFNS</sequence>
<feature type="region of interest" description="Disordered" evidence="1">
    <location>
        <begin position="1"/>
        <end position="57"/>
    </location>
</feature>
<dbReference type="Proteomes" id="UP000001307">
    <property type="component" value="Unassembled WGS sequence"/>
</dbReference>
<feature type="compositionally biased region" description="Polar residues" evidence="1">
    <location>
        <begin position="28"/>
        <end position="42"/>
    </location>
</feature>
<protein>
    <submittedName>
        <fullName evidence="2">Uncharacterized protein</fullName>
    </submittedName>
</protein>
<gene>
    <name evidence="2" type="ORF">GSOID_T00017528001</name>
</gene>
<evidence type="ECO:0000313" key="3">
    <source>
        <dbReference type="Proteomes" id="UP000001307"/>
    </source>
</evidence>
<evidence type="ECO:0000256" key="1">
    <source>
        <dbReference type="SAM" id="MobiDB-lite"/>
    </source>
</evidence>
<proteinExistence type="predicted"/>